<dbReference type="EMBL" id="BOPB01000011">
    <property type="protein sequence ID" value="GIJ21881.1"/>
    <property type="molecule type" value="Genomic_DNA"/>
</dbReference>
<reference evidence="1 2" key="1">
    <citation type="submission" date="2021-01" db="EMBL/GenBank/DDBJ databases">
        <title>Whole genome shotgun sequence of Verrucosispora lutea NBRC 106530.</title>
        <authorList>
            <person name="Komaki H."/>
            <person name="Tamura T."/>
        </authorList>
    </citation>
    <scope>NUCLEOTIDE SEQUENCE [LARGE SCALE GENOMIC DNA]</scope>
    <source>
        <strain evidence="1 2">NBRC 106530</strain>
    </source>
</reference>
<dbReference type="Proteomes" id="UP000643165">
    <property type="component" value="Unassembled WGS sequence"/>
</dbReference>
<protein>
    <submittedName>
        <fullName evidence="1">Uncharacterized protein</fullName>
    </submittedName>
</protein>
<comment type="caution">
    <text evidence="1">The sequence shown here is derived from an EMBL/GenBank/DDBJ whole genome shotgun (WGS) entry which is preliminary data.</text>
</comment>
<sequence length="153" mass="16954">MPGIEPTQDVTHKILGRTSALGTAEKSLLRLDKVRIQGTWTNPPQSFSPQREILLVEPVQLAATNDTPPTQAGQQPPTATQVALPRTGPVLDKKAIPLIYRSGRVVEMLSQQHRPTLDNCDRRCGMFLVETLSHRDACGTRPNDHHVKDVFPH</sequence>
<evidence type="ECO:0000313" key="1">
    <source>
        <dbReference type="EMBL" id="GIJ21881.1"/>
    </source>
</evidence>
<gene>
    <name evidence="1" type="ORF">Vlu01_25050</name>
</gene>
<keyword evidence="2" id="KW-1185">Reference proteome</keyword>
<accession>A0ABQ4IVD7</accession>
<evidence type="ECO:0000313" key="2">
    <source>
        <dbReference type="Proteomes" id="UP000643165"/>
    </source>
</evidence>
<proteinExistence type="predicted"/>
<name>A0ABQ4IVD7_9ACTN</name>
<organism evidence="1 2">
    <name type="scientific">Micromonospora lutea</name>
    <dbReference type="NCBI Taxonomy" id="419825"/>
    <lineage>
        <taxon>Bacteria</taxon>
        <taxon>Bacillati</taxon>
        <taxon>Actinomycetota</taxon>
        <taxon>Actinomycetes</taxon>
        <taxon>Micromonosporales</taxon>
        <taxon>Micromonosporaceae</taxon>
        <taxon>Micromonospora</taxon>
    </lineage>
</organism>